<evidence type="ECO:0000256" key="4">
    <source>
        <dbReference type="ARBA" id="ARBA00022963"/>
    </source>
</evidence>
<evidence type="ECO:0000313" key="8">
    <source>
        <dbReference type="Proteomes" id="UP001652642"/>
    </source>
</evidence>
<keyword evidence="4" id="KW-0442">Lipid degradation</keyword>
<dbReference type="RefSeq" id="XP_072849519.1">
    <property type="nucleotide sequence ID" value="XM_072993418.1"/>
</dbReference>
<dbReference type="PANTHER" id="PTHR10628:SF23">
    <property type="entry name" value="SIALIDASE-3"/>
    <property type="match status" value="1"/>
</dbReference>
<evidence type="ECO:0000259" key="7">
    <source>
        <dbReference type="Pfam" id="PF13088"/>
    </source>
</evidence>
<dbReference type="InterPro" id="IPR036278">
    <property type="entry name" value="Sialidase_sf"/>
</dbReference>
<evidence type="ECO:0000313" key="9">
    <source>
        <dbReference type="RefSeq" id="XP_072849519.1"/>
    </source>
</evidence>
<evidence type="ECO:0000256" key="3">
    <source>
        <dbReference type="ARBA" id="ARBA00012733"/>
    </source>
</evidence>
<sequence>MDQSTPGPPVFHCLPEKTMSEPQGHSEKVTLFCQAAPDGLTYRIPALLYLPSEPSFLAFAEKRTSFRDEHAEFLVMRRGRKDGMSVQWGPVEALETAMLPGHRTMNPCPVYDRKTGTIFLFFICVQTHVTEGHQIRTGRNAARLCYVSSQDGGRTWSQVTDLTDQAIGDDLRNWATFAVGPGHGVQLTSGRLVVPAYTYHIHKEPSGDKVVSSTEPHCFILYSDDSGQNWAHGQLLENLRTTECQVAELIHQDDSKILYCNARSPDRKRAEAFTKLGQDRFEVSSLCEDLSEPPHGCQGSIVSFTPMLRPSESDRSLMSLKSTKSWLIFSHPTHAHKRTDLGIYLTTSALEKGRWTKPWVLYKGPSGYSDLAVCEEGESLTFGCLFECGVSSACEEIAFQLFRDIDLLRNVRECCSRPETPSEASLS</sequence>
<evidence type="ECO:0000256" key="2">
    <source>
        <dbReference type="ARBA" id="ARBA00009348"/>
    </source>
</evidence>
<dbReference type="Gene3D" id="2.120.10.10">
    <property type="match status" value="1"/>
</dbReference>
<comment type="catalytic activity">
    <reaction evidence="1">
        <text>Hydrolysis of alpha-(2-&gt;3)-, alpha-(2-&gt;6)-, alpha-(2-&gt;8)- glycosidic linkages of terminal sialic acid residues in oligosaccharides, glycoproteins, glycolipids, colominic acid and synthetic substrates.</text>
        <dbReference type="EC" id="3.2.1.18"/>
    </reaction>
</comment>
<accession>A0ABM5FVW9</accession>
<evidence type="ECO:0000256" key="6">
    <source>
        <dbReference type="ARBA" id="ARBA00023295"/>
    </source>
</evidence>
<dbReference type="CDD" id="cd15482">
    <property type="entry name" value="Sialidase_non-viral"/>
    <property type="match status" value="1"/>
</dbReference>
<dbReference type="PANTHER" id="PTHR10628">
    <property type="entry name" value="SIALIDASE"/>
    <property type="match status" value="1"/>
</dbReference>
<evidence type="ECO:0000256" key="1">
    <source>
        <dbReference type="ARBA" id="ARBA00000427"/>
    </source>
</evidence>
<dbReference type="EC" id="3.2.1.18" evidence="3"/>
<dbReference type="SUPFAM" id="SSF50939">
    <property type="entry name" value="Sialidases"/>
    <property type="match status" value="1"/>
</dbReference>
<comment type="similarity">
    <text evidence="2">Belongs to the glycosyl hydrolase 33 family.</text>
</comment>
<keyword evidence="5" id="KW-0119">Carbohydrate metabolism</keyword>
<evidence type="ECO:0000256" key="5">
    <source>
        <dbReference type="ARBA" id="ARBA00023277"/>
    </source>
</evidence>
<name>A0ABM5FVW9_9SAUR</name>
<keyword evidence="6" id="KW-0378">Hydrolase</keyword>
<keyword evidence="4" id="KW-0443">Lipid metabolism</keyword>
<feature type="domain" description="Sialidase" evidence="7">
    <location>
        <begin position="58"/>
        <end position="377"/>
    </location>
</feature>
<organism evidence="8 9">
    <name type="scientific">Pogona vitticeps</name>
    <name type="common">central bearded dragon</name>
    <dbReference type="NCBI Taxonomy" id="103695"/>
    <lineage>
        <taxon>Eukaryota</taxon>
        <taxon>Metazoa</taxon>
        <taxon>Chordata</taxon>
        <taxon>Craniata</taxon>
        <taxon>Vertebrata</taxon>
        <taxon>Euteleostomi</taxon>
        <taxon>Lepidosauria</taxon>
        <taxon>Squamata</taxon>
        <taxon>Bifurcata</taxon>
        <taxon>Unidentata</taxon>
        <taxon>Episquamata</taxon>
        <taxon>Toxicofera</taxon>
        <taxon>Iguania</taxon>
        <taxon>Acrodonta</taxon>
        <taxon>Agamidae</taxon>
        <taxon>Amphibolurinae</taxon>
        <taxon>Pogona</taxon>
    </lineage>
</organism>
<keyword evidence="6" id="KW-0326">Glycosidase</keyword>
<keyword evidence="8" id="KW-1185">Reference proteome</keyword>
<dbReference type="Proteomes" id="UP001652642">
    <property type="component" value="Chromosome 3"/>
</dbReference>
<protein>
    <recommendedName>
        <fullName evidence="3">exo-alpha-sialidase</fullName>
        <ecNumber evidence="3">3.2.1.18</ecNumber>
    </recommendedName>
</protein>
<dbReference type="Pfam" id="PF13088">
    <property type="entry name" value="BNR_2"/>
    <property type="match status" value="1"/>
</dbReference>
<dbReference type="InterPro" id="IPR011040">
    <property type="entry name" value="Sialidase"/>
</dbReference>
<proteinExistence type="inferred from homology"/>
<reference evidence="9" key="1">
    <citation type="submission" date="2025-08" db="UniProtKB">
        <authorList>
            <consortium name="RefSeq"/>
        </authorList>
    </citation>
    <scope>IDENTIFICATION</scope>
</reference>
<dbReference type="GeneID" id="110078166"/>
<dbReference type="InterPro" id="IPR026856">
    <property type="entry name" value="Sialidase_fam"/>
</dbReference>
<gene>
    <name evidence="9" type="primary">LOC110078166</name>
</gene>